<feature type="compositionally biased region" description="Acidic residues" evidence="1">
    <location>
        <begin position="50"/>
        <end position="61"/>
    </location>
</feature>
<feature type="region of interest" description="Disordered" evidence="1">
    <location>
        <begin position="1"/>
        <end position="72"/>
    </location>
</feature>
<keyword evidence="2" id="KW-1133">Transmembrane helix</keyword>
<feature type="compositionally biased region" description="Basic and acidic residues" evidence="1">
    <location>
        <begin position="475"/>
        <end position="485"/>
    </location>
</feature>
<protein>
    <recommendedName>
        <fullName evidence="5">Large membrane protein</fullName>
    </recommendedName>
</protein>
<dbReference type="AlphaFoldDB" id="A0A5P8K233"/>
<evidence type="ECO:0000256" key="2">
    <source>
        <dbReference type="SAM" id="Phobius"/>
    </source>
</evidence>
<feature type="region of interest" description="Disordered" evidence="1">
    <location>
        <begin position="455"/>
        <end position="499"/>
    </location>
</feature>
<gene>
    <name evidence="3" type="ORF">F9278_11145</name>
</gene>
<keyword evidence="2" id="KW-0812">Transmembrane</keyword>
<feature type="transmembrane region" description="Helical" evidence="2">
    <location>
        <begin position="104"/>
        <end position="124"/>
    </location>
</feature>
<feature type="region of interest" description="Disordered" evidence="1">
    <location>
        <begin position="563"/>
        <end position="589"/>
    </location>
</feature>
<reference evidence="3 4" key="1">
    <citation type="submission" date="2019-10" db="EMBL/GenBank/DDBJ databases">
        <title>Streptomyces sp. strain GY16 isolated from leaves of Broussonetia papyrifera.</title>
        <authorList>
            <person name="Mo P."/>
        </authorList>
    </citation>
    <scope>NUCLEOTIDE SEQUENCE [LARGE SCALE GENOMIC DNA]</scope>
    <source>
        <strain evidence="3 4">GY16</strain>
    </source>
</reference>
<evidence type="ECO:0008006" key="5">
    <source>
        <dbReference type="Google" id="ProtNLM"/>
    </source>
</evidence>
<evidence type="ECO:0000256" key="1">
    <source>
        <dbReference type="SAM" id="MobiDB-lite"/>
    </source>
</evidence>
<feature type="compositionally biased region" description="Gly residues" evidence="1">
    <location>
        <begin position="129"/>
        <end position="144"/>
    </location>
</feature>
<evidence type="ECO:0000313" key="4">
    <source>
        <dbReference type="Proteomes" id="UP000327294"/>
    </source>
</evidence>
<evidence type="ECO:0000313" key="3">
    <source>
        <dbReference type="EMBL" id="QFQ96687.1"/>
    </source>
</evidence>
<keyword evidence="4" id="KW-1185">Reference proteome</keyword>
<dbReference type="Proteomes" id="UP000327294">
    <property type="component" value="Chromosome"/>
</dbReference>
<proteinExistence type="predicted"/>
<organism evidence="3 4">
    <name type="scientific">Streptomyces phaeolivaceus</name>
    <dbReference type="NCBI Taxonomy" id="2653200"/>
    <lineage>
        <taxon>Bacteria</taxon>
        <taxon>Bacillati</taxon>
        <taxon>Actinomycetota</taxon>
        <taxon>Actinomycetes</taxon>
        <taxon>Kitasatosporales</taxon>
        <taxon>Streptomycetaceae</taxon>
        <taxon>Streptomyces</taxon>
    </lineage>
</organism>
<dbReference type="RefSeq" id="WP_152168181.1">
    <property type="nucleotide sequence ID" value="NZ_CP045096.1"/>
</dbReference>
<feature type="region of interest" description="Disordered" evidence="1">
    <location>
        <begin position="127"/>
        <end position="192"/>
    </location>
</feature>
<accession>A0A5P8K233</accession>
<dbReference type="KEGG" id="sphv:F9278_11145"/>
<sequence length="589" mass="59099">MNSERPDNPENPDEGPEPDATEEIRAAGDDVTETAAADRAEAGEPAEAVAEAEAETGEPAEAEAKAAAGDVDVDIDVDVDEGADAGQVVGVGGAERPRRRRPRVVMASVAAAVLLVGGGGALLASTSSGGSGGGGGSAAPGGDGTPPPLALDGYTDGGSNGIAPGEPDPSGVTYRADGELPEGPGSAPVHSVEGQVTAAEVARLAKALGVEGEPTAEGDAWQVGAAGDGSGPVLHVTRQAPGTWTFNRYTPGTDNCQKVDVCASGTAEGGDPVGEAAARKAAAPVLKAVGQDDAKLDATQLMGAVRVVNANPEVGGLPTYGWTTGIQIGADGRVVGGSGNLKSPVKGDTYPVVDAKRALELLNGSGQGVGTERGGIGGCTGPVPLEGENGTGESGTGRSGTVVADETPCERMTALPKPEPVTVEKAVFGLASHHVDGRPALVPSWLFEVRPSGAGDTYTVTRPAVDPEYLASPEPRSEPTERPGEPGDTPSTGPDSADVRVEGYTVDGDELTVTFWGGVCSDYSASVSEESGEVTVTVTDTPWEGKVCIMIAKAMERTVSLDQPLGDRKVVGSDGKAIPEGGLAELEPR</sequence>
<name>A0A5P8K233_9ACTN</name>
<keyword evidence="2" id="KW-0472">Membrane</keyword>
<feature type="compositionally biased region" description="Acidic residues" evidence="1">
    <location>
        <begin position="10"/>
        <end position="21"/>
    </location>
</feature>
<dbReference type="EMBL" id="CP045096">
    <property type="protein sequence ID" value="QFQ96687.1"/>
    <property type="molecule type" value="Genomic_DNA"/>
</dbReference>